<evidence type="ECO:0000256" key="4">
    <source>
        <dbReference type="ARBA" id="ARBA00023125"/>
    </source>
</evidence>
<dbReference type="GO" id="GO:0003677">
    <property type="term" value="F:DNA binding"/>
    <property type="evidence" value="ECO:0007669"/>
    <property type="project" value="UniProtKB-KW"/>
</dbReference>
<comment type="subcellular location">
    <subcellularLocation>
        <location evidence="1">Cytoplasm</location>
        <location evidence="1">Nucleoid</location>
    </subcellularLocation>
</comment>
<feature type="domain" description="DNA-binding protein H-NS-like C-terminal" evidence="6">
    <location>
        <begin position="68"/>
        <end position="98"/>
    </location>
</feature>
<protein>
    <recommendedName>
        <fullName evidence="6">DNA-binding protein H-NS-like C-terminal domain-containing protein</fullName>
    </recommendedName>
</protein>
<organism evidence="7 8">
    <name type="scientific">Burkholderia singularis</name>
    <dbReference type="NCBI Taxonomy" id="1503053"/>
    <lineage>
        <taxon>Bacteria</taxon>
        <taxon>Pseudomonadati</taxon>
        <taxon>Pseudomonadota</taxon>
        <taxon>Betaproteobacteria</taxon>
        <taxon>Burkholderiales</taxon>
        <taxon>Burkholderiaceae</taxon>
        <taxon>Burkholderia</taxon>
        <taxon>pseudomallei group</taxon>
    </lineage>
</organism>
<comment type="similarity">
    <text evidence="2">Belongs to the histone-like protein H-NS family.</text>
</comment>
<keyword evidence="3" id="KW-0963">Cytoplasm</keyword>
<name>A0A103DWW4_9BURK</name>
<accession>A0A103DWW4</accession>
<dbReference type="PANTHER" id="PTHR38097:SF2">
    <property type="entry name" value="DNA-BINDING PROTEIN STPA"/>
    <property type="match status" value="1"/>
</dbReference>
<evidence type="ECO:0000256" key="3">
    <source>
        <dbReference type="ARBA" id="ARBA00022490"/>
    </source>
</evidence>
<keyword evidence="8" id="KW-1185">Reference proteome</keyword>
<evidence type="ECO:0000256" key="5">
    <source>
        <dbReference type="SAM" id="MobiDB-lite"/>
    </source>
</evidence>
<dbReference type="Proteomes" id="UP000062788">
    <property type="component" value="Unassembled WGS sequence"/>
</dbReference>
<dbReference type="Gene3D" id="3.30.160.510">
    <property type="entry name" value="Histone-like nucleoid-structuring protein H-NS"/>
    <property type="match status" value="1"/>
</dbReference>
<evidence type="ECO:0000256" key="2">
    <source>
        <dbReference type="ARBA" id="ARBA00010610"/>
    </source>
</evidence>
<dbReference type="PANTHER" id="PTHR38097">
    <property type="match status" value="1"/>
</dbReference>
<evidence type="ECO:0000313" key="8">
    <source>
        <dbReference type="Proteomes" id="UP000062788"/>
    </source>
</evidence>
<comment type="caution">
    <text evidence="7">The sequence shown here is derived from an EMBL/GenBank/DDBJ whole genome shotgun (WGS) entry which is preliminary data.</text>
</comment>
<evidence type="ECO:0000256" key="1">
    <source>
        <dbReference type="ARBA" id="ARBA00004453"/>
    </source>
</evidence>
<feature type="compositionally biased region" description="Basic and acidic residues" evidence="5">
    <location>
        <begin position="90"/>
        <end position="99"/>
    </location>
</feature>
<dbReference type="InterPro" id="IPR027444">
    <property type="entry name" value="H-NS_C_dom"/>
</dbReference>
<sequence length="132" mass="15000">MMIDPYEELLAKRAQLDAEIAAVRATRRRDITEQILKLMREYEISVQDLDDWLAAEESGDRRRRRVEPRYWDPKTGATWSGRGKRPRWMAGHDPEEFRLKTLAQQAGDAGGLGDADADAADGPHGSTPEQEH</sequence>
<reference evidence="7 8" key="1">
    <citation type="submission" date="2015-11" db="EMBL/GenBank/DDBJ databases">
        <title>Expanding the genomic diversity of Burkholderia species for the development of highly accurate diagnostics.</title>
        <authorList>
            <person name="Sahl J."/>
            <person name="Keim P."/>
            <person name="Wagner D."/>
        </authorList>
    </citation>
    <scope>NUCLEOTIDE SEQUENCE [LARGE SCALE GENOMIC DNA]</scope>
    <source>
        <strain evidence="7 8">TSV85</strain>
    </source>
</reference>
<dbReference type="GO" id="GO:0009295">
    <property type="term" value="C:nucleoid"/>
    <property type="evidence" value="ECO:0007669"/>
    <property type="project" value="UniProtKB-SubCell"/>
</dbReference>
<dbReference type="RefSeq" id="WP_059519895.1">
    <property type="nucleotide sequence ID" value="NZ_LOWA01000055.1"/>
</dbReference>
<gene>
    <name evidence="7" type="ORF">WS67_01195</name>
</gene>
<dbReference type="AlphaFoldDB" id="A0A103DWW4"/>
<evidence type="ECO:0000313" key="7">
    <source>
        <dbReference type="EMBL" id="KVE24208.1"/>
    </source>
</evidence>
<keyword evidence="4" id="KW-0238">DNA-binding</keyword>
<evidence type="ECO:0000259" key="6">
    <source>
        <dbReference type="Pfam" id="PF00816"/>
    </source>
</evidence>
<dbReference type="OrthoDB" id="5297879at2"/>
<feature type="region of interest" description="Disordered" evidence="5">
    <location>
        <begin position="55"/>
        <end position="132"/>
    </location>
</feature>
<proteinExistence type="inferred from homology"/>
<dbReference type="EMBL" id="LOWA01000055">
    <property type="protein sequence ID" value="KVE24208.1"/>
    <property type="molecule type" value="Genomic_DNA"/>
</dbReference>
<dbReference type="Pfam" id="PF00816">
    <property type="entry name" value="Histone_HNS"/>
    <property type="match status" value="1"/>
</dbReference>
<dbReference type="SUPFAM" id="SSF81273">
    <property type="entry name" value="H-NS histone-like proteins"/>
    <property type="match status" value="1"/>
</dbReference>